<dbReference type="AlphaFoldDB" id="A0A4D6MZ54"/>
<name>A0A4D6MZ54_VIGUN</name>
<dbReference type="Gramene" id="Vigun07g092700.1.v1.2">
    <property type="protein sequence ID" value="Vigun07g092700.1.v1.2.CDS.1"/>
    <property type="gene ID" value="Vigun07g092700.v1.2"/>
</dbReference>
<evidence type="ECO:0000313" key="2">
    <source>
        <dbReference type="EMBL" id="QCE06746.1"/>
    </source>
</evidence>
<dbReference type="Proteomes" id="UP000501690">
    <property type="component" value="Linkage Group LG9"/>
</dbReference>
<proteinExistence type="predicted"/>
<keyword evidence="3" id="KW-1185">Reference proteome</keyword>
<organism evidence="2 3">
    <name type="scientific">Vigna unguiculata</name>
    <name type="common">Cowpea</name>
    <dbReference type="NCBI Taxonomy" id="3917"/>
    <lineage>
        <taxon>Eukaryota</taxon>
        <taxon>Viridiplantae</taxon>
        <taxon>Streptophyta</taxon>
        <taxon>Embryophyta</taxon>
        <taxon>Tracheophyta</taxon>
        <taxon>Spermatophyta</taxon>
        <taxon>Magnoliopsida</taxon>
        <taxon>eudicotyledons</taxon>
        <taxon>Gunneridae</taxon>
        <taxon>Pentapetalae</taxon>
        <taxon>rosids</taxon>
        <taxon>fabids</taxon>
        <taxon>Fabales</taxon>
        <taxon>Fabaceae</taxon>
        <taxon>Papilionoideae</taxon>
        <taxon>50 kb inversion clade</taxon>
        <taxon>NPAAA clade</taxon>
        <taxon>indigoferoid/millettioid clade</taxon>
        <taxon>Phaseoleae</taxon>
        <taxon>Vigna</taxon>
    </lineage>
</organism>
<evidence type="ECO:0000313" key="3">
    <source>
        <dbReference type="Proteomes" id="UP000501690"/>
    </source>
</evidence>
<feature type="region of interest" description="Disordered" evidence="1">
    <location>
        <begin position="1"/>
        <end position="25"/>
    </location>
</feature>
<reference evidence="2 3" key="1">
    <citation type="submission" date="2019-04" db="EMBL/GenBank/DDBJ databases">
        <title>An improved genome assembly and genetic linkage map for asparagus bean, Vigna unguiculata ssp. sesquipedialis.</title>
        <authorList>
            <person name="Xia Q."/>
            <person name="Zhang R."/>
            <person name="Dong Y."/>
        </authorList>
    </citation>
    <scope>NUCLEOTIDE SEQUENCE [LARGE SCALE GENOMIC DNA]</scope>
    <source>
        <tissue evidence="2">Leaf</tissue>
    </source>
</reference>
<gene>
    <name evidence="2" type="ORF">DEO72_LG9g1760</name>
</gene>
<dbReference type="EMBL" id="CP039353">
    <property type="protein sequence ID" value="QCE06746.1"/>
    <property type="molecule type" value="Genomic_DNA"/>
</dbReference>
<evidence type="ECO:0000256" key="1">
    <source>
        <dbReference type="SAM" id="MobiDB-lite"/>
    </source>
</evidence>
<feature type="compositionally biased region" description="Polar residues" evidence="1">
    <location>
        <begin position="12"/>
        <end position="23"/>
    </location>
</feature>
<sequence>MAATVDGAAGTRATTPTSFSRTTEPVDYGVFRGSDDQPTSLPPPSFYTGAVAAVVMIELSPAATRPSLEQPPLPSTLHLAAPLELAAAHLRTAGVVANAMLVIETFSLVTVARKPLEHVAKMLLCSSSDPPAALPPTIPFLPHA</sequence>
<accession>A0A4D6MZ54</accession>
<protein>
    <submittedName>
        <fullName evidence="2">Uncharacterized protein</fullName>
    </submittedName>
</protein>